<dbReference type="Gene3D" id="1.10.10.1260">
    <property type="entry name" value="Envelope glycoprotein gp160, DUF2291, helical domain"/>
    <property type="match status" value="1"/>
</dbReference>
<keyword evidence="3" id="KW-1185">Reference proteome</keyword>
<accession>A0A5M6DI75</accession>
<keyword evidence="1" id="KW-1133">Transmembrane helix</keyword>
<proteinExistence type="predicted"/>
<dbReference type="AlphaFoldDB" id="A0A5M6DI75"/>
<sequence length="231" mass="24772">MARRRLFLYGGLLIASGIACCFFPLFHIRPLGGERSATGHQSRVADESAPANPAEFAESFWAGPLREGEVATDVTALWKAFEADTSRARSEYGNQAGLGGAWYFCVRGRGIVETVEKNWLILAVAGDSRHVRLDLGVVVDNTVRESLGVKASSFANSQDFNAVSAELNRRVEQKVIAPNRPLLKPGVEVEFVGCARIGGQSDLDPIRLIPIRLSVIANGHSTGADDGGPAP</sequence>
<protein>
    <submittedName>
        <fullName evidence="2">DUF2291 domain-containing protein</fullName>
    </submittedName>
</protein>
<dbReference type="Gene3D" id="2.40.50.420">
    <property type="entry name" value="Envelope glycoprotein gp160, DUF2291, alpha/beta domain"/>
    <property type="match status" value="1"/>
</dbReference>
<dbReference type="EMBL" id="VWOX01000001">
    <property type="protein sequence ID" value="KAA5547254.1"/>
    <property type="molecule type" value="Genomic_DNA"/>
</dbReference>
<evidence type="ECO:0000256" key="1">
    <source>
        <dbReference type="SAM" id="Phobius"/>
    </source>
</evidence>
<keyword evidence="1" id="KW-0812">Transmembrane</keyword>
<dbReference type="PROSITE" id="PS51257">
    <property type="entry name" value="PROKAR_LIPOPROTEIN"/>
    <property type="match status" value="1"/>
</dbReference>
<feature type="transmembrane region" description="Helical" evidence="1">
    <location>
        <begin position="6"/>
        <end position="26"/>
    </location>
</feature>
<evidence type="ECO:0000313" key="3">
    <source>
        <dbReference type="Proteomes" id="UP000324479"/>
    </source>
</evidence>
<dbReference type="Pfam" id="PF10054">
    <property type="entry name" value="DUF2291"/>
    <property type="match status" value="1"/>
</dbReference>
<dbReference type="InterPro" id="IPR014582">
    <property type="entry name" value="UCP033535_lipo"/>
</dbReference>
<organism evidence="2 3">
    <name type="scientific">Roseiconus nitratireducens</name>
    <dbReference type="NCBI Taxonomy" id="2605748"/>
    <lineage>
        <taxon>Bacteria</taxon>
        <taxon>Pseudomonadati</taxon>
        <taxon>Planctomycetota</taxon>
        <taxon>Planctomycetia</taxon>
        <taxon>Pirellulales</taxon>
        <taxon>Pirellulaceae</taxon>
        <taxon>Roseiconus</taxon>
    </lineage>
</organism>
<evidence type="ECO:0000313" key="2">
    <source>
        <dbReference type="EMBL" id="KAA5547254.1"/>
    </source>
</evidence>
<name>A0A5M6DI75_9BACT</name>
<dbReference type="RefSeq" id="WP_150074424.1">
    <property type="nucleotide sequence ID" value="NZ_VWOX01000001.1"/>
</dbReference>
<comment type="caution">
    <text evidence="2">The sequence shown here is derived from an EMBL/GenBank/DDBJ whole genome shotgun (WGS) entry which is preliminary data.</text>
</comment>
<dbReference type="Proteomes" id="UP000324479">
    <property type="component" value="Unassembled WGS sequence"/>
</dbReference>
<gene>
    <name evidence="2" type="ORF">FYK55_02325</name>
</gene>
<keyword evidence="1" id="KW-0472">Membrane</keyword>
<dbReference type="InterPro" id="IPR036215">
    <property type="entry name" value="TM0957-like_sf"/>
</dbReference>
<dbReference type="SUPFAM" id="SSF141318">
    <property type="entry name" value="TM0957-like"/>
    <property type="match status" value="1"/>
</dbReference>
<reference evidence="2 3" key="1">
    <citation type="submission" date="2019-08" db="EMBL/GenBank/DDBJ databases">
        <authorList>
            <person name="Dhanesh K."/>
            <person name="Kumar G."/>
            <person name="Sasikala C."/>
            <person name="Venkata Ramana C."/>
        </authorList>
    </citation>
    <scope>NUCLEOTIDE SEQUENCE [LARGE SCALE GENOMIC DNA]</scope>
    <source>
        <strain evidence="2 3">JC645</strain>
    </source>
</reference>